<evidence type="ECO:0000313" key="2">
    <source>
        <dbReference type="EMBL" id="KAD3338419.1"/>
    </source>
</evidence>
<keyword evidence="1" id="KW-0472">Membrane</keyword>
<dbReference type="AlphaFoldDB" id="A0A5N6MCP8"/>
<dbReference type="Proteomes" id="UP000326396">
    <property type="component" value="Linkage Group LG6"/>
</dbReference>
<keyword evidence="3" id="KW-1185">Reference proteome</keyword>
<evidence type="ECO:0000256" key="1">
    <source>
        <dbReference type="SAM" id="Phobius"/>
    </source>
</evidence>
<keyword evidence="1" id="KW-1133">Transmembrane helix</keyword>
<evidence type="ECO:0000313" key="3">
    <source>
        <dbReference type="Proteomes" id="UP000326396"/>
    </source>
</evidence>
<dbReference type="EMBL" id="SZYD01000016">
    <property type="protein sequence ID" value="KAD3338419.1"/>
    <property type="molecule type" value="Genomic_DNA"/>
</dbReference>
<reference evidence="2 3" key="1">
    <citation type="submission" date="2019-05" db="EMBL/GenBank/DDBJ databases">
        <title>Mikania micrantha, genome provides insights into the molecular mechanism of rapid growth.</title>
        <authorList>
            <person name="Liu B."/>
        </authorList>
    </citation>
    <scope>NUCLEOTIDE SEQUENCE [LARGE SCALE GENOMIC DNA]</scope>
    <source>
        <strain evidence="2">NLD-2019</strain>
        <tissue evidence="2">Leaf</tissue>
    </source>
</reference>
<protein>
    <submittedName>
        <fullName evidence="2">Uncharacterized protein</fullName>
    </submittedName>
</protein>
<name>A0A5N6MCP8_9ASTR</name>
<sequence length="113" mass="11605">MRLTKSDGSIGVDDQKFLLALGLIHAILGIPFAFPGWLAGLPLEESGFARLPGHDYDGFSGLGGFAGRRLGRIPVGFGGFPGGLGGAWGGPGGFDGGLAQGYYAGKAKVKRRN</sequence>
<accession>A0A5N6MCP8</accession>
<comment type="caution">
    <text evidence="2">The sequence shown here is derived from an EMBL/GenBank/DDBJ whole genome shotgun (WGS) entry which is preliminary data.</text>
</comment>
<keyword evidence="1" id="KW-0812">Transmembrane</keyword>
<organism evidence="2 3">
    <name type="scientific">Mikania micrantha</name>
    <name type="common">bitter vine</name>
    <dbReference type="NCBI Taxonomy" id="192012"/>
    <lineage>
        <taxon>Eukaryota</taxon>
        <taxon>Viridiplantae</taxon>
        <taxon>Streptophyta</taxon>
        <taxon>Embryophyta</taxon>
        <taxon>Tracheophyta</taxon>
        <taxon>Spermatophyta</taxon>
        <taxon>Magnoliopsida</taxon>
        <taxon>eudicotyledons</taxon>
        <taxon>Gunneridae</taxon>
        <taxon>Pentapetalae</taxon>
        <taxon>asterids</taxon>
        <taxon>campanulids</taxon>
        <taxon>Asterales</taxon>
        <taxon>Asteraceae</taxon>
        <taxon>Asteroideae</taxon>
        <taxon>Heliantheae alliance</taxon>
        <taxon>Eupatorieae</taxon>
        <taxon>Mikania</taxon>
    </lineage>
</organism>
<gene>
    <name evidence="2" type="ORF">E3N88_33940</name>
</gene>
<feature type="transmembrane region" description="Helical" evidence="1">
    <location>
        <begin position="17"/>
        <end position="41"/>
    </location>
</feature>
<proteinExistence type="predicted"/>